<dbReference type="EMBL" id="VCQU01000001">
    <property type="protein sequence ID" value="NMN93461.1"/>
    <property type="molecule type" value="Genomic_DNA"/>
</dbReference>
<dbReference type="InterPro" id="IPR050509">
    <property type="entry name" value="CoA-transferase_III"/>
</dbReference>
<dbReference type="SUPFAM" id="SSF89796">
    <property type="entry name" value="CoA-transferase family III (CaiB/BaiF)"/>
    <property type="match status" value="2"/>
</dbReference>
<organism evidence="1 2">
    <name type="scientific">Antrihabitans stalactiti</name>
    <dbReference type="NCBI Taxonomy" id="2584121"/>
    <lineage>
        <taxon>Bacteria</taxon>
        <taxon>Bacillati</taxon>
        <taxon>Actinomycetota</taxon>
        <taxon>Actinomycetes</taxon>
        <taxon>Mycobacteriales</taxon>
        <taxon>Nocardiaceae</taxon>
        <taxon>Antrihabitans</taxon>
    </lineage>
</organism>
<dbReference type="AlphaFoldDB" id="A0A848K497"/>
<dbReference type="InterPro" id="IPR003673">
    <property type="entry name" value="CoA-Trfase_fam_III"/>
</dbReference>
<dbReference type="Proteomes" id="UP000535543">
    <property type="component" value="Unassembled WGS sequence"/>
</dbReference>
<dbReference type="GO" id="GO:0003824">
    <property type="term" value="F:catalytic activity"/>
    <property type="evidence" value="ECO:0007669"/>
    <property type="project" value="InterPro"/>
</dbReference>
<keyword evidence="2" id="KW-1185">Reference proteome</keyword>
<accession>A0A848K497</accession>
<comment type="caution">
    <text evidence="1">The sequence shown here is derived from an EMBL/GenBank/DDBJ whole genome shotgun (WGS) entry which is preliminary data.</text>
</comment>
<dbReference type="Gene3D" id="3.40.50.10540">
    <property type="entry name" value="Crotonobetainyl-coa:carnitine coa-transferase, domain 1"/>
    <property type="match status" value="1"/>
</dbReference>
<reference evidence="1 2" key="1">
    <citation type="submission" date="2019-05" db="EMBL/GenBank/DDBJ databases">
        <authorList>
            <person name="Lee S.D."/>
        </authorList>
    </citation>
    <scope>NUCLEOTIDE SEQUENCE [LARGE SCALE GENOMIC DNA]</scope>
    <source>
        <strain evidence="1 2">YC2-7</strain>
    </source>
</reference>
<protein>
    <recommendedName>
        <fullName evidence="3">CoA transferase family III</fullName>
    </recommendedName>
</protein>
<evidence type="ECO:0000313" key="1">
    <source>
        <dbReference type="EMBL" id="NMN93461.1"/>
    </source>
</evidence>
<sequence length="421" mass="44594">MTYLAATLPVMSLAEDSVGRFASAANRYRYEVGLAEKAVALRPGRIAASFTGDRILRIDGQPISGFAELSGFFEAADGWVRTHGNYPHHRERLLGALELPESADRDAVVARMRSLAAADVEERANDVGAIAVRVRTESEWSTSAQGIAAADGPIVGFDVRSDWVRAAPDADATSTRPLTGVRVLDLTRVIAGPTATRALGLLGADVLRIDPPHLPEIEAQHVENGQGKRSALLDLRTDSEAFRGLLSKADVLVSGYRPGAVERFIDVDALPAGIVWARVCAWSERGPWAKRRGFDSIVQAASGISLIEGGATPGALPAQALDHATGYYLAAGIVEALAARVADRFGTTVTASLARTAAWLLSAPGRTPDHAALTQPGPDCAVTRGTLVTARPALADYDDYSFPARPWGRDEPGWMVACGNG</sequence>
<dbReference type="RefSeq" id="WP_169584175.1">
    <property type="nucleotide sequence ID" value="NZ_VCQU01000001.1"/>
</dbReference>
<evidence type="ECO:0000313" key="2">
    <source>
        <dbReference type="Proteomes" id="UP000535543"/>
    </source>
</evidence>
<dbReference type="InterPro" id="IPR023606">
    <property type="entry name" value="CoA-Trfase_III_dom_1_sf"/>
</dbReference>
<dbReference type="PANTHER" id="PTHR48228:SF4">
    <property type="entry name" value="BLR3030 PROTEIN"/>
    <property type="match status" value="1"/>
</dbReference>
<proteinExistence type="predicted"/>
<name>A0A848K497_9NOCA</name>
<evidence type="ECO:0008006" key="3">
    <source>
        <dbReference type="Google" id="ProtNLM"/>
    </source>
</evidence>
<dbReference type="Pfam" id="PF02515">
    <property type="entry name" value="CoA_transf_3"/>
    <property type="match status" value="1"/>
</dbReference>
<gene>
    <name evidence="1" type="ORF">FGL95_00235</name>
</gene>
<dbReference type="PANTHER" id="PTHR48228">
    <property type="entry name" value="SUCCINYL-COA--D-CITRAMALATE COA-TRANSFERASE"/>
    <property type="match status" value="1"/>
</dbReference>
<reference evidence="1 2" key="2">
    <citation type="submission" date="2020-06" db="EMBL/GenBank/DDBJ databases">
        <title>Antribacter stalactiti gen. nov., sp. nov., a new member of the family Nacardiaceae isolated from a cave.</title>
        <authorList>
            <person name="Kim I.S."/>
        </authorList>
    </citation>
    <scope>NUCLEOTIDE SEQUENCE [LARGE SCALE GENOMIC DNA]</scope>
    <source>
        <strain evidence="1 2">YC2-7</strain>
    </source>
</reference>